<dbReference type="EMBL" id="JABBVZ010000037">
    <property type="protein sequence ID" value="NMP22997.1"/>
    <property type="molecule type" value="Genomic_DNA"/>
</dbReference>
<dbReference type="Gene3D" id="3.40.50.1820">
    <property type="entry name" value="alpha/beta hydrolase"/>
    <property type="match status" value="1"/>
</dbReference>
<dbReference type="Pfam" id="PF07676">
    <property type="entry name" value="PD40"/>
    <property type="match status" value="2"/>
</dbReference>
<dbReference type="InterPro" id="IPR011659">
    <property type="entry name" value="WD40"/>
</dbReference>
<keyword evidence="2" id="KW-0645">Protease</keyword>
<evidence type="ECO:0000259" key="4">
    <source>
        <dbReference type="Pfam" id="PF00326"/>
    </source>
</evidence>
<dbReference type="SUPFAM" id="SSF53474">
    <property type="entry name" value="alpha/beta-Hydrolases"/>
    <property type="match status" value="1"/>
</dbReference>
<keyword evidence="1" id="KW-0378">Hydrolase</keyword>
<dbReference type="GO" id="GO:0004252">
    <property type="term" value="F:serine-type endopeptidase activity"/>
    <property type="evidence" value="ECO:0007669"/>
    <property type="project" value="TreeGrafter"/>
</dbReference>
<dbReference type="PANTHER" id="PTHR42776:SF27">
    <property type="entry name" value="DIPEPTIDYL PEPTIDASE FAMILY MEMBER 6"/>
    <property type="match status" value="1"/>
</dbReference>
<name>A0A7Y0Q2X7_9FIRM</name>
<dbReference type="InterPro" id="IPR029058">
    <property type="entry name" value="AB_hydrolase_fold"/>
</dbReference>
<evidence type="ECO:0000256" key="3">
    <source>
        <dbReference type="SAM" id="MobiDB-lite"/>
    </source>
</evidence>
<accession>A0A7Y0Q2X7</accession>
<dbReference type="Gene3D" id="2.120.10.30">
    <property type="entry name" value="TolB, C-terminal domain"/>
    <property type="match status" value="2"/>
</dbReference>
<dbReference type="InterPro" id="IPR001375">
    <property type="entry name" value="Peptidase_S9_cat"/>
</dbReference>
<evidence type="ECO:0000313" key="6">
    <source>
        <dbReference type="Proteomes" id="UP000533476"/>
    </source>
</evidence>
<reference evidence="5 6" key="1">
    <citation type="submission" date="2020-04" db="EMBL/GenBank/DDBJ databases">
        <authorList>
            <person name="Zhang R."/>
            <person name="Schippers A."/>
        </authorList>
    </citation>
    <scope>NUCLEOTIDE SEQUENCE [LARGE SCALE GENOMIC DNA]</scope>
    <source>
        <strain evidence="5 6">DSM 109850</strain>
    </source>
</reference>
<evidence type="ECO:0000256" key="2">
    <source>
        <dbReference type="ARBA" id="ARBA00022825"/>
    </source>
</evidence>
<comment type="caution">
    <text evidence="5">The sequence shown here is derived from an EMBL/GenBank/DDBJ whole genome shotgun (WGS) entry which is preliminary data.</text>
</comment>
<dbReference type="RefSeq" id="WP_169099854.1">
    <property type="nucleotide sequence ID" value="NZ_JABBVZ010000037.1"/>
</dbReference>
<dbReference type="Pfam" id="PF00326">
    <property type="entry name" value="Peptidase_S9"/>
    <property type="match status" value="1"/>
</dbReference>
<dbReference type="GO" id="GO:0006508">
    <property type="term" value="P:proteolysis"/>
    <property type="evidence" value="ECO:0007669"/>
    <property type="project" value="InterPro"/>
</dbReference>
<protein>
    <submittedName>
        <fullName evidence="5">S9 family peptidase</fullName>
    </submittedName>
</protein>
<dbReference type="AlphaFoldDB" id="A0A7Y0Q2X7"/>
<dbReference type="PANTHER" id="PTHR42776">
    <property type="entry name" value="SERINE PEPTIDASE S9 FAMILY MEMBER"/>
    <property type="match status" value="1"/>
</dbReference>
<evidence type="ECO:0000256" key="1">
    <source>
        <dbReference type="ARBA" id="ARBA00022801"/>
    </source>
</evidence>
<organism evidence="5 6">
    <name type="scientific">Sulfobacillus harzensis</name>
    <dbReference type="NCBI Taxonomy" id="2729629"/>
    <lineage>
        <taxon>Bacteria</taxon>
        <taxon>Bacillati</taxon>
        <taxon>Bacillota</taxon>
        <taxon>Clostridia</taxon>
        <taxon>Eubacteriales</taxon>
        <taxon>Clostridiales Family XVII. Incertae Sedis</taxon>
        <taxon>Sulfobacillus</taxon>
    </lineage>
</organism>
<evidence type="ECO:0000313" key="5">
    <source>
        <dbReference type="EMBL" id="NMP22997.1"/>
    </source>
</evidence>
<dbReference type="SUPFAM" id="SSF82171">
    <property type="entry name" value="DPP6 N-terminal domain-like"/>
    <property type="match status" value="1"/>
</dbReference>
<keyword evidence="2" id="KW-0720">Serine protease</keyword>
<feature type="region of interest" description="Disordered" evidence="3">
    <location>
        <begin position="202"/>
        <end position="227"/>
    </location>
</feature>
<feature type="domain" description="Peptidase S9 prolyl oligopeptidase catalytic" evidence="4">
    <location>
        <begin position="467"/>
        <end position="674"/>
    </location>
</feature>
<dbReference type="InterPro" id="IPR011042">
    <property type="entry name" value="6-blade_b-propeller_TolB-like"/>
</dbReference>
<proteinExistence type="predicted"/>
<sequence length="675" mass="77011">MARRPLTPQDLLRFELPETITIHPSGREIYYVHQRIDPDTNRYHRHIRAIGYDTRASRDLTAGPSDRDPACSDDGRHLAFVRTRDDVDTVFVLPFSGGEPMALTQWDRDVSHPLWMPGGNCLIVEVALDNGQIPESREHQKRRKEQATPQEKFTEDVRIIDRAFYRLDTVGYLHTERHRQLVALSLNPDDPPRRLTDARYSHDQAAVHPDGRRIAARSNRQADPDRNPYEDIVLLDLTSGQEWVVTDGRGSYGSPVFSPDGEWLYFFGHQYPLGFYSQTKLYRAAITAGAPGKPELVWDPEDGDFGNESVDDLRAHGEFRIPLLFSPGQESLFTIYSTHGTVQIAQWDLVNKSMRLITQGDRVVYGLTQNRTRTRWALLEADQESPGNVYSADFMDHPDHLSLRLATDLNRPLLNEVQLFKPQHFTFQSEPLGDAMDGWFLVPSGVGPWPLVLEVHGGPMAMYTSSLFLEFQMLAGAGIGVVWTNPHGSRGYGEDFSARIKGAWGGQDFRDVMAGLDAALKTKHFDEKRLGIAGGSYGGFMTNWAIGHSDRFQAAVSMRSVVDELSFFGTSDIGYLDDWEWGTTPWQDPHRYWEASPLMSVAKMHTPLLLIHSEEDWRCPIGQAEELFQALKWLNREVRFVRFPRESHELSRSGKPWHRVKRLELIRDWLQNHLA</sequence>
<gene>
    <name evidence="5" type="ORF">HIJ39_11625</name>
</gene>
<keyword evidence="6" id="KW-1185">Reference proteome</keyword>
<dbReference type="Proteomes" id="UP000533476">
    <property type="component" value="Unassembled WGS sequence"/>
</dbReference>